<reference evidence="5" key="2">
    <citation type="submission" date="2020-10" db="UniProtKB">
        <authorList>
            <consortium name="WormBaseParasite"/>
        </authorList>
    </citation>
    <scope>IDENTIFICATION</scope>
</reference>
<dbReference type="InterPro" id="IPR050111">
    <property type="entry name" value="C-type_lectin/snaclec_domain"/>
</dbReference>
<evidence type="ECO:0000256" key="1">
    <source>
        <dbReference type="ARBA" id="ARBA00023157"/>
    </source>
</evidence>
<keyword evidence="1" id="KW-1015">Disulfide bond</keyword>
<evidence type="ECO:0000313" key="5">
    <source>
        <dbReference type="WBParaSite" id="Pan_g12202.t1"/>
    </source>
</evidence>
<dbReference type="PROSITE" id="PS50041">
    <property type="entry name" value="C_TYPE_LECTIN_2"/>
    <property type="match status" value="2"/>
</dbReference>
<evidence type="ECO:0000313" key="4">
    <source>
        <dbReference type="Proteomes" id="UP000492821"/>
    </source>
</evidence>
<dbReference type="InterPro" id="IPR018378">
    <property type="entry name" value="C-type_lectin_CS"/>
</dbReference>
<dbReference type="Gene3D" id="3.10.100.10">
    <property type="entry name" value="Mannose-Binding Protein A, subunit A"/>
    <property type="match status" value="2"/>
</dbReference>
<dbReference type="AlphaFoldDB" id="A0A7E4USJ8"/>
<feature type="domain" description="C-type lectin" evidence="3">
    <location>
        <begin position="36"/>
        <end position="162"/>
    </location>
</feature>
<keyword evidence="2" id="KW-0732">Signal</keyword>
<dbReference type="SMART" id="SM00034">
    <property type="entry name" value="CLECT"/>
    <property type="match status" value="2"/>
</dbReference>
<organism evidence="4 5">
    <name type="scientific">Panagrellus redivivus</name>
    <name type="common">Microworm</name>
    <dbReference type="NCBI Taxonomy" id="6233"/>
    <lineage>
        <taxon>Eukaryota</taxon>
        <taxon>Metazoa</taxon>
        <taxon>Ecdysozoa</taxon>
        <taxon>Nematoda</taxon>
        <taxon>Chromadorea</taxon>
        <taxon>Rhabditida</taxon>
        <taxon>Tylenchina</taxon>
        <taxon>Panagrolaimomorpha</taxon>
        <taxon>Panagrolaimoidea</taxon>
        <taxon>Panagrolaimidae</taxon>
        <taxon>Panagrellus</taxon>
    </lineage>
</organism>
<keyword evidence="4" id="KW-1185">Reference proteome</keyword>
<name>A0A7E4USJ8_PANRE</name>
<reference evidence="4" key="1">
    <citation type="journal article" date="2013" name="Genetics">
        <title>The draft genome and transcriptome of Panagrellus redivivus are shaped by the harsh demands of a free-living lifestyle.</title>
        <authorList>
            <person name="Srinivasan J."/>
            <person name="Dillman A.R."/>
            <person name="Macchietto M.G."/>
            <person name="Heikkinen L."/>
            <person name="Lakso M."/>
            <person name="Fracchia K.M."/>
            <person name="Antoshechkin I."/>
            <person name="Mortazavi A."/>
            <person name="Wong G."/>
            <person name="Sternberg P.W."/>
        </authorList>
    </citation>
    <scope>NUCLEOTIDE SEQUENCE [LARGE SCALE GENOMIC DNA]</scope>
    <source>
        <strain evidence="4">MT8872</strain>
    </source>
</reference>
<dbReference type="SUPFAM" id="SSF56436">
    <property type="entry name" value="C-type lectin-like"/>
    <property type="match status" value="2"/>
</dbReference>
<evidence type="ECO:0000256" key="2">
    <source>
        <dbReference type="SAM" id="SignalP"/>
    </source>
</evidence>
<dbReference type="PROSITE" id="PS00615">
    <property type="entry name" value="C_TYPE_LECTIN_1"/>
    <property type="match status" value="1"/>
</dbReference>
<dbReference type="PANTHER" id="PTHR22803">
    <property type="entry name" value="MANNOSE, PHOSPHOLIPASE, LECTIN RECEPTOR RELATED"/>
    <property type="match status" value="1"/>
</dbReference>
<dbReference type="WBParaSite" id="Pan_g12202.t1">
    <property type="protein sequence ID" value="Pan_g12202.t1"/>
    <property type="gene ID" value="Pan_g12202"/>
</dbReference>
<evidence type="ECO:0000259" key="3">
    <source>
        <dbReference type="PROSITE" id="PS50041"/>
    </source>
</evidence>
<feature type="signal peptide" evidence="2">
    <location>
        <begin position="1"/>
        <end position="19"/>
    </location>
</feature>
<protein>
    <submittedName>
        <fullName evidence="5">C-type lectin domain-containing protein</fullName>
    </submittedName>
</protein>
<dbReference type="Proteomes" id="UP000492821">
    <property type="component" value="Unassembled WGS sequence"/>
</dbReference>
<dbReference type="Pfam" id="PF00059">
    <property type="entry name" value="Lectin_C"/>
    <property type="match status" value="2"/>
</dbReference>
<accession>A0A7E4USJ8</accession>
<proteinExistence type="predicted"/>
<sequence>MPQLLNFLYLLITLPFIFCAHQNKYRCPTGWDINGTARRCYKLVNRPMPQIYAAKYCHALDRKSKMVRIQDEAENDFVRGYTYSGDIWLGAKARFDIIDTKAELFSPGLVLRWKNGKPVKYTNWEKQNGFNGMDKHHLCVVMNSRGKWVNAECQKSAKFVCERRLLDPLVSIDDISGDCPRKWTNFPETGGCYRSFTGVSNLTWLDADKLCGDAGAATKEDVALASIGSAAENKFVMDLARRRLPNWQHIFLGAIGDTKSKKHWDWVDGTNFSHYSNWDPSMPRGNHRMAALAMRRSGKWQNTYADRPLHGRTVVVCKFVPS</sequence>
<dbReference type="InterPro" id="IPR016187">
    <property type="entry name" value="CTDL_fold"/>
</dbReference>
<dbReference type="CDD" id="cd00037">
    <property type="entry name" value="CLECT"/>
    <property type="match status" value="2"/>
</dbReference>
<feature type="chain" id="PRO_5028954341" evidence="2">
    <location>
        <begin position="20"/>
        <end position="322"/>
    </location>
</feature>
<feature type="domain" description="C-type lectin" evidence="3">
    <location>
        <begin position="188"/>
        <end position="302"/>
    </location>
</feature>
<dbReference type="InterPro" id="IPR016186">
    <property type="entry name" value="C-type_lectin-like/link_sf"/>
</dbReference>
<dbReference type="InterPro" id="IPR001304">
    <property type="entry name" value="C-type_lectin-like"/>
</dbReference>